<evidence type="ECO:0000259" key="2">
    <source>
        <dbReference type="Pfam" id="PF13439"/>
    </source>
</evidence>
<dbReference type="PANTHER" id="PTHR22916">
    <property type="entry name" value="GLYCOSYLTRANSFERASE"/>
    <property type="match status" value="1"/>
</dbReference>
<accession>A0A543PZ91</accession>
<dbReference type="InterPro" id="IPR001173">
    <property type="entry name" value="Glyco_trans_2-like"/>
</dbReference>
<dbReference type="CDD" id="cd00761">
    <property type="entry name" value="Glyco_tranf_GTA_type"/>
    <property type="match status" value="1"/>
</dbReference>
<dbReference type="GO" id="GO:0016758">
    <property type="term" value="F:hexosyltransferase activity"/>
    <property type="evidence" value="ECO:0007669"/>
    <property type="project" value="UniProtKB-ARBA"/>
</dbReference>
<protein>
    <submittedName>
        <fullName evidence="3">Putative glycosyltransferase EpsH</fullName>
        <ecNumber evidence="3">2.4.-.-</ecNumber>
    </submittedName>
</protein>
<feature type="domain" description="Glycosyltransferase subfamily 4-like N-terminal" evidence="2">
    <location>
        <begin position="22"/>
        <end position="204"/>
    </location>
</feature>
<dbReference type="CDD" id="cd03801">
    <property type="entry name" value="GT4_PimA-like"/>
    <property type="match status" value="1"/>
</dbReference>
<sequence length="724" mass="81690">MIEKKTNVLIVTPDIHGPIRNGGIGTAFMALSQFLSKSGYNVTILYALGNHTESQPIEYWIRSYKEFNITLIPLDDEIFPYRLDAPSYRALAWKVDRWMRIHSENYSIAIFPEWMGLAYYALLAKGQGLAYRNLQFIVNIHSPESWAREGGRTLPNHLDDIDRDFMERESVARADITVSPSQYLFNWMEQNNWDISNKKVVIPNLMPVDFNRPHQKNSIHTEPINQLVFFGRLEVRKGLKVFLDGFNLIKPEFQSSISQIVFLGKPINNETFSSIEFIKNRTKNWKPIIQIITDKNRDEALEFLSDSGKLCIISSLVENSPYTVLECLEKQINFCASNVGGIPELIHEEDHAHTLFAPTPASLAHIIENKLQETFSPAKVAQTQVCIAQKWEQLIGSVITQNVDSNFIASTLDDQPNPLVSICLTHFERPLLLSRALESIRKQTYPNIEVVLVDDGSTSVAAIELLDKLSFEFSSLGWQLLRQKNQYLGAARNNAAAHARGEFLIFMDDDNVAMPHEIETFVNTIQSSKADILTCAVAPFVGNTIPDTPTDVWLPLGGSAGAGLFSNAFGDANACWRTCVFHSLGGFTEDYGVGHEDWELFADAVLSGYRLELVPEVLFWYRVNANGMLRAGDPWADHARSVRPYLRHNPGGLGSATAYAVYLRQKSRLSDHLIGKSPSFSRKLKIIARHTVNPLMWIKLGASYKQLGLKRTLNRIKLFVSERA</sequence>
<gene>
    <name evidence="3" type="primary">epsH_3</name>
    <name evidence="3" type="ORF">DLNHIDIE_03257</name>
</gene>
<dbReference type="SUPFAM" id="SSF53756">
    <property type="entry name" value="UDP-Glycosyltransferase/glycogen phosphorylase"/>
    <property type="match status" value="1"/>
</dbReference>
<dbReference type="Proteomes" id="UP000315403">
    <property type="component" value="Unassembled WGS sequence"/>
</dbReference>
<dbReference type="EMBL" id="SZUV01000005">
    <property type="protein sequence ID" value="TQN49405.1"/>
    <property type="molecule type" value="Genomic_DNA"/>
</dbReference>
<organism evidence="3 4">
    <name type="scientific">Acidithiobacillus thiooxidans ATCC 19377</name>
    <dbReference type="NCBI Taxonomy" id="637390"/>
    <lineage>
        <taxon>Bacteria</taxon>
        <taxon>Pseudomonadati</taxon>
        <taxon>Pseudomonadota</taxon>
        <taxon>Acidithiobacillia</taxon>
        <taxon>Acidithiobacillales</taxon>
        <taxon>Acidithiobacillaceae</taxon>
        <taxon>Acidithiobacillus</taxon>
    </lineage>
</organism>
<dbReference type="PANTHER" id="PTHR22916:SF3">
    <property type="entry name" value="UDP-GLCNAC:BETAGAL BETA-1,3-N-ACETYLGLUCOSAMINYLTRANSFERASE-LIKE PROTEIN 1"/>
    <property type="match status" value="1"/>
</dbReference>
<keyword evidence="3" id="KW-0808">Transferase</keyword>
<evidence type="ECO:0000259" key="1">
    <source>
        <dbReference type="Pfam" id="PF00535"/>
    </source>
</evidence>
<dbReference type="EC" id="2.4.-.-" evidence="3"/>
<reference evidence="3 4" key="1">
    <citation type="submission" date="2019-03" db="EMBL/GenBank/DDBJ databases">
        <title>New insights into Acidothiobacillus thiooxidans sulfur metabolism through coupled gene expression, solution geochemistry, microscopy and spectroscopy analyses.</title>
        <authorList>
            <person name="Camacho D."/>
            <person name="Frazao R."/>
            <person name="Fouillen A."/>
            <person name="Nanci A."/>
            <person name="Lang B.F."/>
            <person name="Apte S.C."/>
            <person name="Baron C."/>
            <person name="Warren L.A."/>
        </authorList>
    </citation>
    <scope>NUCLEOTIDE SEQUENCE [LARGE SCALE GENOMIC DNA]</scope>
    <source>
        <strain evidence="3 4">ATCC 19377</strain>
    </source>
</reference>
<dbReference type="InterPro" id="IPR029044">
    <property type="entry name" value="Nucleotide-diphossugar_trans"/>
</dbReference>
<dbReference type="AlphaFoldDB" id="A0A543PZ91"/>
<evidence type="ECO:0000313" key="3">
    <source>
        <dbReference type="EMBL" id="TQN49405.1"/>
    </source>
</evidence>
<dbReference type="RefSeq" id="WP_142089979.1">
    <property type="nucleotide sequence ID" value="NZ_SZUV01000005.1"/>
</dbReference>
<dbReference type="Gene3D" id="3.40.50.2000">
    <property type="entry name" value="Glycogen Phosphorylase B"/>
    <property type="match status" value="2"/>
</dbReference>
<dbReference type="Pfam" id="PF13439">
    <property type="entry name" value="Glyco_transf_4"/>
    <property type="match status" value="1"/>
</dbReference>
<dbReference type="SUPFAM" id="SSF53448">
    <property type="entry name" value="Nucleotide-diphospho-sugar transferases"/>
    <property type="match status" value="1"/>
</dbReference>
<comment type="caution">
    <text evidence="3">The sequence shown here is derived from an EMBL/GenBank/DDBJ whole genome shotgun (WGS) entry which is preliminary data.</text>
</comment>
<dbReference type="Pfam" id="PF13692">
    <property type="entry name" value="Glyco_trans_1_4"/>
    <property type="match status" value="1"/>
</dbReference>
<name>A0A543PZ91_ACITH</name>
<dbReference type="Pfam" id="PF00535">
    <property type="entry name" value="Glycos_transf_2"/>
    <property type="match status" value="1"/>
</dbReference>
<dbReference type="InterPro" id="IPR028098">
    <property type="entry name" value="Glyco_trans_4-like_N"/>
</dbReference>
<evidence type="ECO:0000313" key="4">
    <source>
        <dbReference type="Proteomes" id="UP000315403"/>
    </source>
</evidence>
<keyword evidence="3" id="KW-0328">Glycosyltransferase</keyword>
<dbReference type="Gene3D" id="3.90.550.10">
    <property type="entry name" value="Spore Coat Polysaccharide Biosynthesis Protein SpsA, Chain A"/>
    <property type="match status" value="1"/>
</dbReference>
<feature type="domain" description="Glycosyltransferase 2-like" evidence="1">
    <location>
        <begin position="421"/>
        <end position="551"/>
    </location>
</feature>
<proteinExistence type="predicted"/>